<evidence type="ECO:0000256" key="6">
    <source>
        <dbReference type="ARBA" id="ARBA00022968"/>
    </source>
</evidence>
<proteinExistence type="inferred from homology"/>
<evidence type="ECO:0000256" key="10">
    <source>
        <dbReference type="ARBA" id="ARBA00023180"/>
    </source>
</evidence>
<protein>
    <submittedName>
        <fullName evidence="14">BA75_04893T0</fullName>
    </submittedName>
</protein>
<feature type="transmembrane region" description="Helical" evidence="13">
    <location>
        <begin position="16"/>
        <end position="34"/>
    </location>
</feature>
<dbReference type="EMBL" id="CP014587">
    <property type="protein sequence ID" value="ANZ77496.1"/>
    <property type="molecule type" value="Genomic_DNA"/>
</dbReference>
<name>A0A1B2JHJ3_PICPA</name>
<evidence type="ECO:0000256" key="3">
    <source>
        <dbReference type="ARBA" id="ARBA00022676"/>
    </source>
</evidence>
<comment type="subcellular location">
    <subcellularLocation>
        <location evidence="1">Membrane</location>
        <topology evidence="1">Single-pass type II membrane protein</topology>
    </subcellularLocation>
</comment>
<feature type="region of interest" description="Disordered" evidence="12">
    <location>
        <begin position="536"/>
        <end position="637"/>
    </location>
</feature>
<evidence type="ECO:0000256" key="5">
    <source>
        <dbReference type="ARBA" id="ARBA00022692"/>
    </source>
</evidence>
<keyword evidence="15" id="KW-1185">Reference proteome</keyword>
<keyword evidence="4" id="KW-0808">Transferase</keyword>
<feature type="compositionally biased region" description="Basic and acidic residues" evidence="12">
    <location>
        <begin position="543"/>
        <end position="618"/>
    </location>
</feature>
<evidence type="ECO:0000256" key="1">
    <source>
        <dbReference type="ARBA" id="ARBA00004606"/>
    </source>
</evidence>
<organism evidence="14 15">
    <name type="scientific">Komagataella pastoris</name>
    <name type="common">Yeast</name>
    <name type="synonym">Pichia pastoris</name>
    <dbReference type="NCBI Taxonomy" id="4922"/>
    <lineage>
        <taxon>Eukaryota</taxon>
        <taxon>Fungi</taxon>
        <taxon>Dikarya</taxon>
        <taxon>Ascomycota</taxon>
        <taxon>Saccharomycotina</taxon>
        <taxon>Pichiomycetes</taxon>
        <taxon>Pichiales</taxon>
        <taxon>Pichiaceae</taxon>
        <taxon>Komagataella</taxon>
    </lineage>
</organism>
<sequence>MVDLFQWLKFFGMRRLGQVAITLVLLNLFVFLGYKFTPSTVIGSSSWEPALVPKVFNESYLDSLQFKDMNVDSFLSDTNGRISVTCDSLAYKGLVKTSEKKELDCDMAYIRKQIFSSEEYGVLADLEAQDITEEERIKKHWFTFYGSSVYLPEHGVHYLVRRVLFSRVGRADTPVISLLVAQLYDKDWNELTPHTLEIVNPATGIATSQTFPQLINVPIEWSVDDKWKGTEDPRVFLKPSKNGVTEPIVLFNLQSSLCDGKRGMFLTSPFRSNKVNLLDIEDKERPNSEKNWSPFFLDDVEVSKFSSGYVHFVYSFNPLKVIKCSLDTGACRMIYESPEEGRFGSELRGATPMVKLPVHLSLPKGKEVWVAFPRTRLQDCGCSRTTYRPILTLFVKEGNKFYTELISSSIDFHVDVLSYNGDGESCSGSISVLIPNGIDSWEVSKKDGGKSDILTLTLSEADRNTVVVHVKGLLDYLLVLNGEGPIHDSHSFKNVLSTNHFKSDTTLLNSVKAAECAVFASRDYCRKYGETRGEPARYAQQMENERKEKEKEEKEAMKKLEAEKAEMEEAVKKAQEAIAEKEREKERVEQEKQAQQEAKEKEAKEKEAKAKETKEKEAKKKKIMKKLAKEQEEAEELEARKKLYQLQEEERKEEKKAKESP</sequence>
<evidence type="ECO:0000256" key="9">
    <source>
        <dbReference type="ARBA" id="ARBA00023136"/>
    </source>
</evidence>
<accession>A0A1B2JHJ3</accession>
<keyword evidence="7 13" id="KW-1133">Transmembrane helix</keyword>
<evidence type="ECO:0000256" key="13">
    <source>
        <dbReference type="SAM" id="Phobius"/>
    </source>
</evidence>
<keyword evidence="6" id="KW-0735">Signal-anchor</keyword>
<dbReference type="Proteomes" id="UP000094565">
    <property type="component" value="Chromosome 4"/>
</dbReference>
<evidence type="ECO:0000313" key="14">
    <source>
        <dbReference type="EMBL" id="ANZ77496.1"/>
    </source>
</evidence>
<evidence type="ECO:0000256" key="8">
    <source>
        <dbReference type="ARBA" id="ARBA00023054"/>
    </source>
</evidence>
<dbReference type="AlphaFoldDB" id="A0A1B2JHJ3"/>
<dbReference type="GO" id="GO:0000030">
    <property type="term" value="F:mannosyltransferase activity"/>
    <property type="evidence" value="ECO:0007669"/>
    <property type="project" value="InterPro"/>
</dbReference>
<gene>
    <name evidence="14" type="ORF">ATY40_BA7504893</name>
</gene>
<evidence type="ECO:0000256" key="7">
    <source>
        <dbReference type="ARBA" id="ARBA00022989"/>
    </source>
</evidence>
<keyword evidence="10" id="KW-0325">Glycoprotein</keyword>
<dbReference type="GO" id="GO:0015630">
    <property type="term" value="C:microtubule cytoskeleton"/>
    <property type="evidence" value="ECO:0007669"/>
    <property type="project" value="TreeGrafter"/>
</dbReference>
<dbReference type="PANTHER" id="PTHR15073:SF3">
    <property type="entry name" value="MAP7 DOMAIN-CONTAINING PROTEIN 2"/>
    <property type="match status" value="1"/>
</dbReference>
<evidence type="ECO:0000256" key="2">
    <source>
        <dbReference type="ARBA" id="ARBA00009486"/>
    </source>
</evidence>
<keyword evidence="9 13" id="KW-0472">Membrane</keyword>
<evidence type="ECO:0000313" key="15">
    <source>
        <dbReference type="Proteomes" id="UP000094565"/>
    </source>
</evidence>
<evidence type="ECO:0000256" key="12">
    <source>
        <dbReference type="SAM" id="MobiDB-lite"/>
    </source>
</evidence>
<dbReference type="InterPro" id="IPR051483">
    <property type="entry name" value="MAP7_domain-containing"/>
</dbReference>
<dbReference type="GO" id="GO:0071555">
    <property type="term" value="P:cell wall organization"/>
    <property type="evidence" value="ECO:0007669"/>
    <property type="project" value="UniProtKB-KW"/>
</dbReference>
<keyword evidence="3" id="KW-0328">Glycosyltransferase</keyword>
<evidence type="ECO:0000256" key="11">
    <source>
        <dbReference type="ARBA" id="ARBA00023316"/>
    </source>
</evidence>
<dbReference type="PANTHER" id="PTHR15073">
    <property type="entry name" value="MICROTUBULE-ASSOCIATED PROTEIN"/>
    <property type="match status" value="1"/>
</dbReference>
<dbReference type="GO" id="GO:0000226">
    <property type="term" value="P:microtubule cytoskeleton organization"/>
    <property type="evidence" value="ECO:0007669"/>
    <property type="project" value="TreeGrafter"/>
</dbReference>
<keyword evidence="5 13" id="KW-0812">Transmembrane</keyword>
<reference evidence="14 15" key="1">
    <citation type="submission" date="2016-02" db="EMBL/GenBank/DDBJ databases">
        <title>Comparative genomic and transcriptomic foundation for Pichia pastoris.</title>
        <authorList>
            <person name="Love K.R."/>
            <person name="Shah K.A."/>
            <person name="Whittaker C.A."/>
            <person name="Wu J."/>
            <person name="Bartlett M.C."/>
            <person name="Ma D."/>
            <person name="Leeson R.L."/>
            <person name="Priest M."/>
            <person name="Young S.K."/>
            <person name="Love J.C."/>
        </authorList>
    </citation>
    <scope>NUCLEOTIDE SEQUENCE [LARGE SCALE GENOMIC DNA]</scope>
    <source>
        <strain evidence="14 15">ATCC 28485</strain>
    </source>
</reference>
<keyword evidence="11" id="KW-0961">Cell wall biogenesis/degradation</keyword>
<keyword evidence="8" id="KW-0175">Coiled coil</keyword>
<evidence type="ECO:0000256" key="4">
    <source>
        <dbReference type="ARBA" id="ARBA00022679"/>
    </source>
</evidence>
<dbReference type="GO" id="GO:0016020">
    <property type="term" value="C:membrane"/>
    <property type="evidence" value="ECO:0007669"/>
    <property type="project" value="UniProtKB-SubCell"/>
</dbReference>
<feature type="compositionally biased region" description="Basic and acidic residues" evidence="12">
    <location>
        <begin position="627"/>
        <end position="637"/>
    </location>
</feature>
<dbReference type="Pfam" id="PF12141">
    <property type="entry name" value="BMT"/>
    <property type="match status" value="2"/>
</dbReference>
<dbReference type="InterPro" id="IPR021988">
    <property type="entry name" value="BMT1"/>
</dbReference>
<dbReference type="OrthoDB" id="3631276at2759"/>
<comment type="similarity">
    <text evidence="2">Belongs to the BMT family.</text>
</comment>